<feature type="region of interest" description="Disordered" evidence="2">
    <location>
        <begin position="254"/>
        <end position="281"/>
    </location>
</feature>
<accession>A0ABN9U1E7</accession>
<gene>
    <name evidence="3" type="ORF">PCOR1329_LOCUS44344</name>
</gene>
<proteinExistence type="predicted"/>
<feature type="compositionally biased region" description="Polar residues" evidence="2">
    <location>
        <begin position="94"/>
        <end position="105"/>
    </location>
</feature>
<dbReference type="EMBL" id="CAUYUJ010015327">
    <property type="protein sequence ID" value="CAK0852614.1"/>
    <property type="molecule type" value="Genomic_DNA"/>
</dbReference>
<dbReference type="Proteomes" id="UP001189429">
    <property type="component" value="Unassembled WGS sequence"/>
</dbReference>
<feature type="compositionally biased region" description="Low complexity" evidence="2">
    <location>
        <begin position="47"/>
        <end position="81"/>
    </location>
</feature>
<feature type="non-terminal residue" evidence="3">
    <location>
        <position position="1"/>
    </location>
</feature>
<sequence>ARIGVRAFPGALRPGSATGAMSFARGAARASWSGPGPTATKGGEGRAGAAPGRQRLRASWSSAGPAAGAAQASRRAGAVAAKGCGSRADHGDGVSSTRPAVTSRSRANHGDGTGSTRASVASGAATPAPLVERRPSMFDEIVIGDTAEGQRYRWLNEFLGCPRDGCLGWELFVEVMRVLLGERISDADLRQEWEDAEGPGMTVSRLYTLLVSPDHYHVPDALDELSELARLSEEERIRAEGELERLRAECARQSSDLQQLRGPSDRSGGDADADGDPSREQLRAAEAEADSLRRRLTALAEEHAKSLELAERSLELAERTKMELQAAKGEVSMLQQRLAAQAQLQPIHSRSSSPAAAERERTFAIGDEVWVFETGNYHEATVKEVHADGSYTVEHRVTTASQMQIQREEG</sequence>
<feature type="region of interest" description="Disordered" evidence="2">
    <location>
        <begin position="28"/>
        <end position="128"/>
    </location>
</feature>
<evidence type="ECO:0000313" key="3">
    <source>
        <dbReference type="EMBL" id="CAK0852614.1"/>
    </source>
</evidence>
<organism evidence="3 4">
    <name type="scientific">Prorocentrum cordatum</name>
    <dbReference type="NCBI Taxonomy" id="2364126"/>
    <lineage>
        <taxon>Eukaryota</taxon>
        <taxon>Sar</taxon>
        <taxon>Alveolata</taxon>
        <taxon>Dinophyceae</taxon>
        <taxon>Prorocentrales</taxon>
        <taxon>Prorocentraceae</taxon>
        <taxon>Prorocentrum</taxon>
    </lineage>
</organism>
<evidence type="ECO:0000313" key="4">
    <source>
        <dbReference type="Proteomes" id="UP001189429"/>
    </source>
</evidence>
<keyword evidence="4" id="KW-1185">Reference proteome</keyword>
<name>A0ABN9U1E7_9DINO</name>
<protein>
    <submittedName>
        <fullName evidence="3">Uncharacterized protein</fullName>
    </submittedName>
</protein>
<feature type="coiled-coil region" evidence="1">
    <location>
        <begin position="282"/>
        <end position="337"/>
    </location>
</feature>
<comment type="caution">
    <text evidence="3">The sequence shown here is derived from an EMBL/GenBank/DDBJ whole genome shotgun (WGS) entry which is preliminary data.</text>
</comment>
<evidence type="ECO:0000256" key="1">
    <source>
        <dbReference type="SAM" id="Coils"/>
    </source>
</evidence>
<keyword evidence="1" id="KW-0175">Coiled coil</keyword>
<evidence type="ECO:0000256" key="2">
    <source>
        <dbReference type="SAM" id="MobiDB-lite"/>
    </source>
</evidence>
<dbReference type="CDD" id="cd04508">
    <property type="entry name" value="Tudor_SF"/>
    <property type="match status" value="1"/>
</dbReference>
<reference evidence="3" key="1">
    <citation type="submission" date="2023-10" db="EMBL/GenBank/DDBJ databases">
        <authorList>
            <person name="Chen Y."/>
            <person name="Shah S."/>
            <person name="Dougan E. K."/>
            <person name="Thang M."/>
            <person name="Chan C."/>
        </authorList>
    </citation>
    <scope>NUCLEOTIDE SEQUENCE [LARGE SCALE GENOMIC DNA]</scope>
</reference>